<name>A0ACB6R7V7_9PLEO</name>
<organism evidence="1 2">
    <name type="scientific">Lindgomyces ingoldianus</name>
    <dbReference type="NCBI Taxonomy" id="673940"/>
    <lineage>
        <taxon>Eukaryota</taxon>
        <taxon>Fungi</taxon>
        <taxon>Dikarya</taxon>
        <taxon>Ascomycota</taxon>
        <taxon>Pezizomycotina</taxon>
        <taxon>Dothideomycetes</taxon>
        <taxon>Pleosporomycetidae</taxon>
        <taxon>Pleosporales</taxon>
        <taxon>Lindgomycetaceae</taxon>
        <taxon>Lindgomyces</taxon>
    </lineage>
</organism>
<gene>
    <name evidence="1" type="ORF">BDR25DRAFT_350773</name>
</gene>
<reference evidence="1" key="1">
    <citation type="journal article" date="2020" name="Stud. Mycol.">
        <title>101 Dothideomycetes genomes: a test case for predicting lifestyles and emergence of pathogens.</title>
        <authorList>
            <person name="Haridas S."/>
            <person name="Albert R."/>
            <person name="Binder M."/>
            <person name="Bloem J."/>
            <person name="Labutti K."/>
            <person name="Salamov A."/>
            <person name="Andreopoulos B."/>
            <person name="Baker S."/>
            <person name="Barry K."/>
            <person name="Bills G."/>
            <person name="Bluhm B."/>
            <person name="Cannon C."/>
            <person name="Castanera R."/>
            <person name="Culley D."/>
            <person name="Daum C."/>
            <person name="Ezra D."/>
            <person name="Gonzalez J."/>
            <person name="Henrissat B."/>
            <person name="Kuo A."/>
            <person name="Liang C."/>
            <person name="Lipzen A."/>
            <person name="Lutzoni F."/>
            <person name="Magnuson J."/>
            <person name="Mondo S."/>
            <person name="Nolan M."/>
            <person name="Ohm R."/>
            <person name="Pangilinan J."/>
            <person name="Park H.-J."/>
            <person name="Ramirez L."/>
            <person name="Alfaro M."/>
            <person name="Sun H."/>
            <person name="Tritt A."/>
            <person name="Yoshinaga Y."/>
            <person name="Zwiers L.-H."/>
            <person name="Turgeon B."/>
            <person name="Goodwin S."/>
            <person name="Spatafora J."/>
            <person name="Crous P."/>
            <person name="Grigoriev I."/>
        </authorList>
    </citation>
    <scope>NUCLEOTIDE SEQUENCE</scope>
    <source>
        <strain evidence="1">ATCC 200398</strain>
    </source>
</reference>
<accession>A0ACB6R7V7</accession>
<dbReference type="Proteomes" id="UP000799755">
    <property type="component" value="Unassembled WGS sequence"/>
</dbReference>
<sequence length="377" mass="41613">MEVTKVFSSLPQVPGLHDIVVRSESKQATLQFGATGHQEHLKNWKDSGCQRGERRRKAKRNSWSEKEGLKKDLKAEQKVVEKFRTVGGKFDIDTATNRYAGIPEDKIKRDLNIIQGGGGTESACSGLSSAPPAITVFAWIGTKCSSLEASIIQQARLVVGAGANWEAEILQLRDYLYTNYELDMVYNFGTLHTNSLTQSSITVRIISRSRHGGLGESALHGNKQLKPNLDCKLILQELTAMESLVPTFVHSIHQLLRMSLPRKISFPYNYYLTIGNLIPANRFPERPHHFSTSASSSIPISPNPCGHLTASSISTNVIKPSTPVKILILKIDSNRNLSPHPLYEPSQIPKSAGMPQVRRKWVLTPIPFSKNAGTGPG</sequence>
<comment type="caution">
    <text evidence="1">The sequence shown here is derived from an EMBL/GenBank/DDBJ whole genome shotgun (WGS) entry which is preliminary data.</text>
</comment>
<protein>
    <submittedName>
        <fullName evidence="1">Uncharacterized protein</fullName>
    </submittedName>
</protein>
<evidence type="ECO:0000313" key="1">
    <source>
        <dbReference type="EMBL" id="KAF2475398.1"/>
    </source>
</evidence>
<keyword evidence="2" id="KW-1185">Reference proteome</keyword>
<dbReference type="EMBL" id="MU003496">
    <property type="protein sequence ID" value="KAF2475398.1"/>
    <property type="molecule type" value="Genomic_DNA"/>
</dbReference>
<evidence type="ECO:0000313" key="2">
    <source>
        <dbReference type="Proteomes" id="UP000799755"/>
    </source>
</evidence>
<proteinExistence type="predicted"/>